<dbReference type="NCBIfam" id="TIGR00487">
    <property type="entry name" value="IF-2"/>
    <property type="match status" value="1"/>
</dbReference>
<dbReference type="Gene3D" id="2.40.30.10">
    <property type="entry name" value="Translation factors"/>
    <property type="match status" value="2"/>
</dbReference>
<dbReference type="InterPro" id="IPR004161">
    <property type="entry name" value="EFTu-like_2"/>
</dbReference>
<dbReference type="FunFam" id="2.40.30.10:FF:000007">
    <property type="entry name" value="Translation initiation factor IF-2"/>
    <property type="match status" value="1"/>
</dbReference>
<comment type="similarity">
    <text evidence="2 10 11">Belongs to the TRAFAC class translation factor GTPase superfamily. Classic translation factor GTPase family. IF-2 subfamily.</text>
</comment>
<organism evidence="14 15">
    <name type="scientific">Candidatus Faecalibacterium faecipullorum</name>
    <dbReference type="NCBI Taxonomy" id="2838578"/>
    <lineage>
        <taxon>Bacteria</taxon>
        <taxon>Bacillati</taxon>
        <taxon>Bacillota</taxon>
        <taxon>Clostridia</taxon>
        <taxon>Eubacteriales</taxon>
        <taxon>Oscillospiraceae</taxon>
        <taxon>Faecalibacterium</taxon>
    </lineage>
</organism>
<dbReference type="FunFam" id="3.40.50.300:FF:000019">
    <property type="entry name" value="Translation initiation factor IF-2"/>
    <property type="match status" value="1"/>
</dbReference>
<dbReference type="Gene3D" id="3.40.50.300">
    <property type="entry name" value="P-loop containing nucleotide triphosphate hydrolases"/>
    <property type="match status" value="1"/>
</dbReference>
<dbReference type="Proteomes" id="UP000824211">
    <property type="component" value="Unassembled WGS sequence"/>
</dbReference>
<dbReference type="PANTHER" id="PTHR43381">
    <property type="entry name" value="TRANSLATION INITIATION FACTOR IF-2-RELATED"/>
    <property type="match status" value="1"/>
</dbReference>
<keyword evidence="7 10" id="KW-0648">Protein biosynthesis</keyword>
<accession>A0A9D2MCB5</accession>
<protein>
    <recommendedName>
        <fullName evidence="3 10">Translation initiation factor IF-2</fullName>
    </recommendedName>
</protein>
<dbReference type="PANTHER" id="PTHR43381:SF5">
    <property type="entry name" value="TR-TYPE G DOMAIN-CONTAINING PROTEIN"/>
    <property type="match status" value="1"/>
</dbReference>
<reference evidence="14" key="1">
    <citation type="journal article" date="2021" name="PeerJ">
        <title>Extensive microbial diversity within the chicken gut microbiome revealed by metagenomics and culture.</title>
        <authorList>
            <person name="Gilroy R."/>
            <person name="Ravi A."/>
            <person name="Getino M."/>
            <person name="Pursley I."/>
            <person name="Horton D.L."/>
            <person name="Alikhan N.F."/>
            <person name="Baker D."/>
            <person name="Gharbi K."/>
            <person name="Hall N."/>
            <person name="Watson M."/>
            <person name="Adriaenssens E.M."/>
            <person name="Foster-Nyarko E."/>
            <person name="Jarju S."/>
            <person name="Secka A."/>
            <person name="Antonio M."/>
            <person name="Oren A."/>
            <person name="Chaudhuri R.R."/>
            <person name="La Ragione R."/>
            <person name="Hildebrand F."/>
            <person name="Pallen M.J."/>
        </authorList>
    </citation>
    <scope>NUCLEOTIDE SEQUENCE</scope>
    <source>
        <strain evidence="14">ChiHjej9B8-13557</strain>
    </source>
</reference>
<dbReference type="GO" id="GO:0003743">
    <property type="term" value="F:translation initiation factor activity"/>
    <property type="evidence" value="ECO:0007669"/>
    <property type="project" value="UniProtKB-UniRule"/>
</dbReference>
<evidence type="ECO:0000256" key="10">
    <source>
        <dbReference type="HAMAP-Rule" id="MF_00100"/>
    </source>
</evidence>
<dbReference type="InterPro" id="IPR009000">
    <property type="entry name" value="Transl_B-barrel_sf"/>
</dbReference>
<dbReference type="Pfam" id="PF03144">
    <property type="entry name" value="GTP_EFTU_D2"/>
    <property type="match status" value="1"/>
</dbReference>
<dbReference type="InterPro" id="IPR000178">
    <property type="entry name" value="TF_IF2_bacterial-like"/>
</dbReference>
<feature type="binding site" evidence="10">
    <location>
        <begin position="360"/>
        <end position="367"/>
    </location>
    <ligand>
        <name>GTP</name>
        <dbReference type="ChEBI" id="CHEBI:37565"/>
    </ligand>
</feature>
<feature type="region of interest" description="G-domain" evidence="10">
    <location>
        <begin position="354"/>
        <end position="502"/>
    </location>
</feature>
<dbReference type="Pfam" id="PF22042">
    <property type="entry name" value="EF-G_D2"/>
    <property type="match status" value="1"/>
</dbReference>
<dbReference type="InterPro" id="IPR000795">
    <property type="entry name" value="T_Tr_GTP-bd_dom"/>
</dbReference>
<keyword evidence="4 10" id="KW-0963">Cytoplasm</keyword>
<dbReference type="GO" id="GO:0003924">
    <property type="term" value="F:GTPase activity"/>
    <property type="evidence" value="ECO:0007669"/>
    <property type="project" value="UniProtKB-UniRule"/>
</dbReference>
<evidence type="ECO:0000256" key="1">
    <source>
        <dbReference type="ARBA" id="ARBA00004496"/>
    </source>
</evidence>
<keyword evidence="8 10" id="KW-0342">GTP-binding</keyword>
<dbReference type="InterPro" id="IPR006847">
    <property type="entry name" value="IF2_N"/>
</dbReference>
<feature type="compositionally biased region" description="Basic and acidic residues" evidence="12">
    <location>
        <begin position="213"/>
        <end position="222"/>
    </location>
</feature>
<proteinExistence type="inferred from homology"/>
<evidence type="ECO:0000256" key="8">
    <source>
        <dbReference type="ARBA" id="ARBA00023134"/>
    </source>
</evidence>
<keyword evidence="6 10" id="KW-0547">Nucleotide-binding</keyword>
<feature type="compositionally biased region" description="Basic and acidic residues" evidence="12">
    <location>
        <begin position="156"/>
        <end position="173"/>
    </location>
</feature>
<dbReference type="Pfam" id="PF00009">
    <property type="entry name" value="GTP_EFTU"/>
    <property type="match status" value="1"/>
</dbReference>
<evidence type="ECO:0000256" key="2">
    <source>
        <dbReference type="ARBA" id="ARBA00007733"/>
    </source>
</evidence>
<dbReference type="AlphaFoldDB" id="A0A9D2MCB5"/>
<dbReference type="Pfam" id="PF11987">
    <property type="entry name" value="IF-2"/>
    <property type="match status" value="1"/>
</dbReference>
<evidence type="ECO:0000256" key="6">
    <source>
        <dbReference type="ARBA" id="ARBA00022741"/>
    </source>
</evidence>
<dbReference type="Pfam" id="PF04760">
    <property type="entry name" value="IF2_N"/>
    <property type="match status" value="2"/>
</dbReference>
<dbReference type="CDD" id="cd01887">
    <property type="entry name" value="IF2_eIF5B"/>
    <property type="match status" value="1"/>
</dbReference>
<dbReference type="InterPro" id="IPR015760">
    <property type="entry name" value="TIF_IF2"/>
</dbReference>
<dbReference type="SUPFAM" id="SSF52540">
    <property type="entry name" value="P-loop containing nucleoside triphosphate hydrolases"/>
    <property type="match status" value="1"/>
</dbReference>
<evidence type="ECO:0000313" key="14">
    <source>
        <dbReference type="EMBL" id="HJB58210.1"/>
    </source>
</evidence>
<dbReference type="PROSITE" id="PS51722">
    <property type="entry name" value="G_TR_2"/>
    <property type="match status" value="1"/>
</dbReference>
<feature type="binding site" evidence="10">
    <location>
        <begin position="406"/>
        <end position="410"/>
    </location>
    <ligand>
        <name>GTP</name>
        <dbReference type="ChEBI" id="CHEBI:37565"/>
    </ligand>
</feature>
<dbReference type="InterPro" id="IPR036925">
    <property type="entry name" value="TIF_IF2_dom3_sf"/>
</dbReference>
<dbReference type="GO" id="GO:0005525">
    <property type="term" value="F:GTP binding"/>
    <property type="evidence" value="ECO:0007669"/>
    <property type="project" value="UniProtKB-KW"/>
</dbReference>
<dbReference type="CDD" id="cd03702">
    <property type="entry name" value="IF2_mtIF2_II"/>
    <property type="match status" value="1"/>
</dbReference>
<dbReference type="InterPro" id="IPR053905">
    <property type="entry name" value="EF-G-like_DII"/>
</dbReference>
<sequence length="849" mass="92243">MIVKYKVTDFAKDTGLPVRKILDTLAAVGVKDKKNSSILEEKELNALLDRLSRDNSEADLSAFLNSSKPEPKAAPAKAQPKGQGGNAPKGQNAGQNKGGRGSQPKAQNGQSAQNGQNAQPAAQSAPAAQNAQPKAQNQKGGQNSQNRKNQNSQPPKKRDEKTVSFSELARETGTKAGAAEAVQVKRESNQVTVDTRTVDVNVDRFDVRYDDLASTKNTENRRKPTPQGNKQKFTQRSQRQRQQFQKGKRETEAERMQRIQLEKARNAQLKVSIPDEITVGELAARLKQQAGKVIAKFMQMGEMHAINDVIDFDTAALIAEEFHAKVEHEVHVTIEERLFVQEEDNEADLVARPPVVCVMGHVDHGKTSILDAIRKTNVTAGEAGGITQAIGAYQVKVGDDLITFLDTPGHEAFTSMRARGANMTDIAVLVVAADDGIMPQTIESINHAKAANVKVIVAINKMDKPTANPERVMEDLTKYGLISEDWGGDTACIPVSALTGKGISDLLERIALEAEVMELKANPNRRAKGAVVEARLDKGQGPIATLLVQNGTLHAGDVLIAGTAVGRVRTMRDDKGRNIASAGPSTPVEITGLTAVPEAGDLFEAVEDERLARELAEKRAAAAREKQFSAFQKVTLDNLFTQMAQNDMKELAIVVKADVQGSAEAVKQSLEKLSNDEVRVRVIHAGVGAISKSDVDLADASNAIIIGFNVRPDNIAKEEAAATKVEMRMYRVIYDAINDVSDAMKGMLAPKYREVSLGELQVRQVYKISSVGTVAGCRVTAGKITRDSKIRVVRDGIVIAEDEIASLRRFKDDVKEVADGYECGVTLAKFSDVKEGDVYEAFRMEEYRD</sequence>
<feature type="compositionally biased region" description="Low complexity" evidence="12">
    <location>
        <begin position="230"/>
        <end position="245"/>
    </location>
</feature>
<evidence type="ECO:0000256" key="12">
    <source>
        <dbReference type="SAM" id="MobiDB-lite"/>
    </source>
</evidence>
<reference evidence="14" key="2">
    <citation type="submission" date="2021-04" db="EMBL/GenBank/DDBJ databases">
        <authorList>
            <person name="Gilroy R."/>
        </authorList>
    </citation>
    <scope>NUCLEOTIDE SEQUENCE</scope>
    <source>
        <strain evidence="14">ChiHjej9B8-13557</strain>
    </source>
</reference>
<gene>
    <name evidence="10 14" type="primary">infB</name>
    <name evidence="14" type="ORF">H9771_00885</name>
</gene>
<evidence type="ECO:0000256" key="9">
    <source>
        <dbReference type="ARBA" id="ARBA00025162"/>
    </source>
</evidence>
<dbReference type="InterPro" id="IPR027417">
    <property type="entry name" value="P-loop_NTPase"/>
</dbReference>
<feature type="compositionally biased region" description="Low complexity" evidence="12">
    <location>
        <begin position="105"/>
        <end position="154"/>
    </location>
</feature>
<dbReference type="SUPFAM" id="SSF52156">
    <property type="entry name" value="Initiation factor IF2/eIF5b, domain 3"/>
    <property type="match status" value="1"/>
</dbReference>
<feature type="domain" description="Tr-type G" evidence="13">
    <location>
        <begin position="351"/>
        <end position="520"/>
    </location>
</feature>
<feature type="binding site" evidence="10">
    <location>
        <begin position="460"/>
        <end position="463"/>
    </location>
    <ligand>
        <name>GTP</name>
        <dbReference type="ChEBI" id="CHEBI:37565"/>
    </ligand>
</feature>
<comment type="subcellular location">
    <subcellularLocation>
        <location evidence="1 10">Cytoplasm</location>
    </subcellularLocation>
</comment>
<dbReference type="Gene3D" id="3.40.50.10050">
    <property type="entry name" value="Translation initiation factor IF- 2, domain 3"/>
    <property type="match status" value="1"/>
</dbReference>
<dbReference type="InterPro" id="IPR023115">
    <property type="entry name" value="TIF_IF2_dom3"/>
</dbReference>
<evidence type="ECO:0000256" key="4">
    <source>
        <dbReference type="ARBA" id="ARBA00022490"/>
    </source>
</evidence>
<evidence type="ECO:0000256" key="7">
    <source>
        <dbReference type="ARBA" id="ARBA00022917"/>
    </source>
</evidence>
<keyword evidence="5 10" id="KW-0396">Initiation factor</keyword>
<dbReference type="InterPro" id="IPR044145">
    <property type="entry name" value="IF2_II"/>
</dbReference>
<dbReference type="CDD" id="cd03692">
    <property type="entry name" value="mtIF2_IVc"/>
    <property type="match status" value="1"/>
</dbReference>
<dbReference type="HAMAP" id="MF_00100_B">
    <property type="entry name" value="IF_2_B"/>
    <property type="match status" value="1"/>
</dbReference>
<evidence type="ECO:0000256" key="11">
    <source>
        <dbReference type="RuleBase" id="RU000644"/>
    </source>
</evidence>
<dbReference type="GO" id="GO:0005829">
    <property type="term" value="C:cytosol"/>
    <property type="evidence" value="ECO:0007669"/>
    <property type="project" value="TreeGrafter"/>
</dbReference>
<comment type="function">
    <text evidence="9 10 11">One of the essential components for the initiation of protein synthesis. Protects formylmethionyl-tRNA from spontaneous hydrolysis and promotes its binding to the 30S ribosomal subunits. Also involved in the hydrolysis of GTP during the formation of the 70S ribosomal complex.</text>
</comment>
<evidence type="ECO:0000256" key="3">
    <source>
        <dbReference type="ARBA" id="ARBA00020675"/>
    </source>
</evidence>
<dbReference type="SUPFAM" id="SSF50447">
    <property type="entry name" value="Translation proteins"/>
    <property type="match status" value="2"/>
</dbReference>
<evidence type="ECO:0000259" key="13">
    <source>
        <dbReference type="PROSITE" id="PS51722"/>
    </source>
</evidence>
<dbReference type="EMBL" id="DWXX01000018">
    <property type="protein sequence ID" value="HJB58210.1"/>
    <property type="molecule type" value="Genomic_DNA"/>
</dbReference>
<dbReference type="NCBIfam" id="TIGR00231">
    <property type="entry name" value="small_GTP"/>
    <property type="match status" value="1"/>
</dbReference>
<comment type="caution">
    <text evidence="14">The sequence shown here is derived from an EMBL/GenBank/DDBJ whole genome shotgun (WGS) entry which is preliminary data.</text>
</comment>
<dbReference type="InterPro" id="IPR005225">
    <property type="entry name" value="Small_GTP-bd"/>
</dbReference>
<feature type="region of interest" description="Disordered" evidence="12">
    <location>
        <begin position="59"/>
        <end position="190"/>
    </location>
</feature>
<evidence type="ECO:0000256" key="5">
    <source>
        <dbReference type="ARBA" id="ARBA00022540"/>
    </source>
</evidence>
<name>A0A9D2MCB5_9FIRM</name>
<dbReference type="FunFam" id="2.40.30.10:FF:000008">
    <property type="entry name" value="Translation initiation factor IF-2"/>
    <property type="match status" value="1"/>
</dbReference>
<dbReference type="FunFam" id="3.40.50.10050:FF:000001">
    <property type="entry name" value="Translation initiation factor IF-2"/>
    <property type="match status" value="1"/>
</dbReference>
<evidence type="ECO:0000313" key="15">
    <source>
        <dbReference type="Proteomes" id="UP000824211"/>
    </source>
</evidence>
<feature type="region of interest" description="Disordered" evidence="12">
    <location>
        <begin position="213"/>
        <end position="255"/>
    </location>
</feature>